<evidence type="ECO:0000256" key="1">
    <source>
        <dbReference type="SAM" id="MobiDB-lite"/>
    </source>
</evidence>
<protein>
    <submittedName>
        <fullName evidence="2">Uncharacterized protein</fullName>
    </submittedName>
</protein>
<evidence type="ECO:0000313" key="2">
    <source>
        <dbReference type="EMBL" id="TDZ96051.1"/>
    </source>
</evidence>
<gene>
    <name evidence="3" type="ORF">CCUG60883_02448</name>
    <name evidence="2" type="ORF">CCUG60885_02189</name>
</gene>
<keyword evidence="4" id="KW-1185">Reference proteome</keyword>
<dbReference type="AlphaFoldDB" id="A0A4R8SGM2"/>
<comment type="caution">
    <text evidence="2">The sequence shown here is derived from an EMBL/GenBank/DDBJ whole genome shotgun (WGS) entry which is preliminary data.</text>
</comment>
<evidence type="ECO:0000313" key="3">
    <source>
        <dbReference type="EMBL" id="TEA05148.1"/>
    </source>
</evidence>
<reference evidence="4 5" key="1">
    <citation type="journal article" date="2019" name="Sci. Rep.">
        <title>Extended insight into the Mycobacterium chelonae-abscessus complex through whole genome sequencing of Mycobacterium salmoniphilum outbreak and Mycobacterium salmoniphilum-like strains.</title>
        <authorList>
            <person name="Behra P.R.K."/>
            <person name="Das S."/>
            <person name="Pettersson B.M.F."/>
            <person name="Shirreff L."/>
            <person name="DuCote T."/>
            <person name="Jacobsson K.G."/>
            <person name="Ennis D.G."/>
            <person name="Kirsebom L.A."/>
        </authorList>
    </citation>
    <scope>NUCLEOTIDE SEQUENCE [LARGE SCALE GENOMIC DNA]</scope>
    <source>
        <strain evidence="3 4">CCUG 60883</strain>
        <strain evidence="2 5">CCUG 60885</strain>
    </source>
</reference>
<evidence type="ECO:0000313" key="4">
    <source>
        <dbReference type="Proteomes" id="UP000294844"/>
    </source>
</evidence>
<evidence type="ECO:0000313" key="5">
    <source>
        <dbReference type="Proteomes" id="UP000295685"/>
    </source>
</evidence>
<feature type="compositionally biased region" description="Polar residues" evidence="1">
    <location>
        <begin position="39"/>
        <end position="52"/>
    </location>
</feature>
<dbReference type="EMBL" id="PECK01000003">
    <property type="protein sequence ID" value="TDZ96051.1"/>
    <property type="molecule type" value="Genomic_DNA"/>
</dbReference>
<dbReference type="RefSeq" id="WP_234878899.1">
    <property type="nucleotide sequence ID" value="NZ_PECK01000003.1"/>
</dbReference>
<organism evidence="2 5">
    <name type="scientific">Mycobacteroides salmoniphilum</name>
    <dbReference type="NCBI Taxonomy" id="404941"/>
    <lineage>
        <taxon>Bacteria</taxon>
        <taxon>Bacillati</taxon>
        <taxon>Actinomycetota</taxon>
        <taxon>Actinomycetes</taxon>
        <taxon>Mycobacteriales</taxon>
        <taxon>Mycobacteriaceae</taxon>
        <taxon>Mycobacteroides</taxon>
    </lineage>
</organism>
<feature type="region of interest" description="Disordered" evidence="1">
    <location>
        <begin position="35"/>
        <end position="64"/>
    </location>
</feature>
<accession>A0A4R8SGM2</accession>
<sequence>MEPTPTAKNPKIPTSQQEAQDTVLKYLQRTVDALPKGTSFDSTDAQGGSNLSCDDDFAGPGPGPTQYDVTTHVVSPVNVAPTEIVANVGDVWRSWGLKVLERKDFDKPNWFAYAEDGYRLQIEIAHPANYPPTLTVISPCFPGELRDDNLASRNPGVINQSTPTN</sequence>
<feature type="region of interest" description="Disordered" evidence="1">
    <location>
        <begin position="1"/>
        <end position="20"/>
    </location>
</feature>
<dbReference type="Proteomes" id="UP000294844">
    <property type="component" value="Unassembled WGS sequence"/>
</dbReference>
<name>A0A4R8SGM2_9MYCO</name>
<dbReference type="EMBL" id="PECM01000008">
    <property type="protein sequence ID" value="TEA05148.1"/>
    <property type="molecule type" value="Genomic_DNA"/>
</dbReference>
<dbReference type="Proteomes" id="UP000295685">
    <property type="component" value="Unassembled WGS sequence"/>
</dbReference>
<proteinExistence type="predicted"/>